<comment type="caution">
    <text evidence="1">The sequence shown here is derived from an EMBL/GenBank/DDBJ whole genome shotgun (WGS) entry which is preliminary data.</text>
</comment>
<evidence type="ECO:0000313" key="1">
    <source>
        <dbReference type="EMBL" id="KAK4220770.1"/>
    </source>
</evidence>
<reference evidence="1" key="1">
    <citation type="journal article" date="2023" name="Mol. Phylogenet. Evol.">
        <title>Genome-scale phylogeny and comparative genomics of the fungal order Sordariales.</title>
        <authorList>
            <person name="Hensen N."/>
            <person name="Bonometti L."/>
            <person name="Westerberg I."/>
            <person name="Brannstrom I.O."/>
            <person name="Guillou S."/>
            <person name="Cros-Aarteil S."/>
            <person name="Calhoun S."/>
            <person name="Haridas S."/>
            <person name="Kuo A."/>
            <person name="Mondo S."/>
            <person name="Pangilinan J."/>
            <person name="Riley R."/>
            <person name="LaButti K."/>
            <person name="Andreopoulos B."/>
            <person name="Lipzen A."/>
            <person name="Chen C."/>
            <person name="Yan M."/>
            <person name="Daum C."/>
            <person name="Ng V."/>
            <person name="Clum A."/>
            <person name="Steindorff A."/>
            <person name="Ohm R.A."/>
            <person name="Martin F."/>
            <person name="Silar P."/>
            <person name="Natvig D.O."/>
            <person name="Lalanne C."/>
            <person name="Gautier V."/>
            <person name="Ament-Velasquez S.L."/>
            <person name="Kruys A."/>
            <person name="Hutchinson M.I."/>
            <person name="Powell A.J."/>
            <person name="Barry K."/>
            <person name="Miller A.N."/>
            <person name="Grigoriev I.V."/>
            <person name="Debuchy R."/>
            <person name="Gladieux P."/>
            <person name="Hiltunen Thoren M."/>
            <person name="Johannesson H."/>
        </authorList>
    </citation>
    <scope>NUCLEOTIDE SEQUENCE</scope>
    <source>
        <strain evidence="1">CBS 990.96</strain>
    </source>
</reference>
<gene>
    <name evidence="1" type="ORF">QBC38DRAFT_493472</name>
</gene>
<proteinExistence type="predicted"/>
<organism evidence="1 2">
    <name type="scientific">Podospora fimiseda</name>
    <dbReference type="NCBI Taxonomy" id="252190"/>
    <lineage>
        <taxon>Eukaryota</taxon>
        <taxon>Fungi</taxon>
        <taxon>Dikarya</taxon>
        <taxon>Ascomycota</taxon>
        <taxon>Pezizomycotina</taxon>
        <taxon>Sordariomycetes</taxon>
        <taxon>Sordariomycetidae</taxon>
        <taxon>Sordariales</taxon>
        <taxon>Podosporaceae</taxon>
        <taxon>Podospora</taxon>
    </lineage>
</organism>
<dbReference type="AlphaFoldDB" id="A0AAN6YLK9"/>
<dbReference type="EMBL" id="MU865644">
    <property type="protein sequence ID" value="KAK4220770.1"/>
    <property type="molecule type" value="Genomic_DNA"/>
</dbReference>
<protein>
    <submittedName>
        <fullName evidence="1">Casein kinase I RAG8</fullName>
    </submittedName>
</protein>
<name>A0AAN6YLK9_9PEZI</name>
<accession>A0AAN6YLK9</accession>
<keyword evidence="1" id="KW-0808">Transferase</keyword>
<keyword evidence="2" id="KW-1185">Reference proteome</keyword>
<reference evidence="1" key="2">
    <citation type="submission" date="2023-05" db="EMBL/GenBank/DDBJ databases">
        <authorList>
            <consortium name="Lawrence Berkeley National Laboratory"/>
            <person name="Steindorff A."/>
            <person name="Hensen N."/>
            <person name="Bonometti L."/>
            <person name="Westerberg I."/>
            <person name="Brannstrom I.O."/>
            <person name="Guillou S."/>
            <person name="Cros-Aarteil S."/>
            <person name="Calhoun S."/>
            <person name="Haridas S."/>
            <person name="Kuo A."/>
            <person name="Mondo S."/>
            <person name="Pangilinan J."/>
            <person name="Riley R."/>
            <person name="Labutti K."/>
            <person name="Andreopoulos B."/>
            <person name="Lipzen A."/>
            <person name="Chen C."/>
            <person name="Yanf M."/>
            <person name="Daum C."/>
            <person name="Ng V."/>
            <person name="Clum A."/>
            <person name="Ohm R."/>
            <person name="Martin F."/>
            <person name="Silar P."/>
            <person name="Natvig D."/>
            <person name="Lalanne C."/>
            <person name="Gautier V."/>
            <person name="Ament-Velasquez S.L."/>
            <person name="Kruys A."/>
            <person name="Hutchinson M.I."/>
            <person name="Powell A.J."/>
            <person name="Barry K."/>
            <person name="Miller A.N."/>
            <person name="Grigoriev I.V."/>
            <person name="Debuchy R."/>
            <person name="Gladieux P."/>
            <person name="Thoren M.H."/>
            <person name="Johannesson H."/>
        </authorList>
    </citation>
    <scope>NUCLEOTIDE SEQUENCE</scope>
    <source>
        <strain evidence="1">CBS 990.96</strain>
    </source>
</reference>
<keyword evidence="1" id="KW-0418">Kinase</keyword>
<sequence length="262" mass="29950">MFQNFDLSALVDSPYQVGNVLTLRQTEQSELLRVKIKKLQQPWTLSCCMVVDVLSDSPDKAEETAFLKLYDWRFAAQQRSDQGLDPWTEQSASDYAKFVLSGDADTFLQQLKRPDDQWGQYQETDENWDAVQDEVFLVHEARNMYRNETTVYKRLGPLQGTTVPRLIDAVELDIGPTNLDDENKKDLFKVQGILIEYISDGFTLRHIGSMVPAEALQGIVDQAVDIARSLGDHNVLNADVRIDNFIVTQTHESDQKYRVVMI</sequence>
<feature type="non-terminal residue" evidence="1">
    <location>
        <position position="262"/>
    </location>
</feature>
<evidence type="ECO:0000313" key="2">
    <source>
        <dbReference type="Proteomes" id="UP001301958"/>
    </source>
</evidence>
<dbReference type="GO" id="GO:0016301">
    <property type="term" value="F:kinase activity"/>
    <property type="evidence" value="ECO:0007669"/>
    <property type="project" value="UniProtKB-KW"/>
</dbReference>
<dbReference type="Proteomes" id="UP001301958">
    <property type="component" value="Unassembled WGS sequence"/>
</dbReference>